<keyword evidence="3" id="KW-1185">Reference proteome</keyword>
<feature type="compositionally biased region" description="Low complexity" evidence="1">
    <location>
        <begin position="27"/>
        <end position="40"/>
    </location>
</feature>
<dbReference type="EMBL" id="KN840813">
    <property type="protein sequence ID" value="KIP01348.1"/>
    <property type="molecule type" value="Genomic_DNA"/>
</dbReference>
<feature type="region of interest" description="Disordered" evidence="1">
    <location>
        <begin position="419"/>
        <end position="542"/>
    </location>
</feature>
<feature type="compositionally biased region" description="Basic residues" evidence="1">
    <location>
        <begin position="531"/>
        <end position="542"/>
    </location>
</feature>
<evidence type="ECO:0000256" key="1">
    <source>
        <dbReference type="SAM" id="MobiDB-lite"/>
    </source>
</evidence>
<feature type="compositionally biased region" description="Low complexity" evidence="1">
    <location>
        <begin position="748"/>
        <end position="765"/>
    </location>
</feature>
<evidence type="ECO:0000313" key="3">
    <source>
        <dbReference type="Proteomes" id="UP000053257"/>
    </source>
</evidence>
<accession>A0A0C3P9J9</accession>
<proteinExistence type="predicted"/>
<dbReference type="HOGENOM" id="CLU_338916_0_0_1"/>
<feature type="compositionally biased region" description="Basic residues" evidence="1">
    <location>
        <begin position="445"/>
        <end position="459"/>
    </location>
</feature>
<dbReference type="Proteomes" id="UP000053257">
    <property type="component" value="Unassembled WGS sequence"/>
</dbReference>
<sequence length="839" mass="88241">MPSLASIPSLASFPSLASTPSTDDSESIAADSESIADSESYPSLSSISDTGDDDGPPVEAQEVRAIGRQRTAPTPAVSHVMFGPEVLHTRVQTVFRLARGFTASGWNLLMTDISHVPSFVLDCSTLYAIPPIDVDRSLRRRMSPPTKENMSVFQLSFGALDALVMSMTTIAPATVYPAPVSSELASEDSVLMTIEDAGSEEISDDAMLDELLAIVDCGVRLVLPVAEVDAFVAYNTDAADVFLDLLKASVISDTPYARNAAVVSSAALTLEIPASVGMDSTDDLAVSTVSNVADLECPSQTVGDVSSESESESFDSSCEDATATGDWVKVTRESRKATPPLATATISTIPRVTTWTRVPTPLPKGWVVPAVEGPSDNKPVEPRAVTAITVTAASVDPPPVVSDNATPDDLTLCTTQEASEEAEAAEATNHGSSDEPETAVEEVRRRKTRRSGKEVRRRREAAALRAAAAASNGNEDETVTEELSSGPVAGPSQATSDNHVIPPVEQASTDEPSDSKAEAGAEVVDSASVRPKGKKKTYRRSGHKAKLVHRALLASEKLAQENQLATELADAQRYLAALADVPGNVTFVSSGPWVIPTTTPEAFAPVYPAYVAKDFPALPLSTVVPRPMFRDQARPPTIAAVQSPTGRDLANAASSSMRVIQAVDDASVPVTVTASRRTKHSLSTWTTNAVKTGAERTRKTFVADNGNSEAGSEGTGASAPPYRHAFFAYVNKAFIAGGYPDLSPPHIPRTTSTTATPASTDAPAPHDNAQESSSEHTVPVPDTDTPTTTVTTTTTTTTTTLADSITTATDMTAASSSPRRRARISIPRSLGHYMARAAA</sequence>
<reference evidence="2 3" key="1">
    <citation type="journal article" date="2014" name="PLoS Genet.">
        <title>Analysis of the Phlebiopsis gigantea genome, transcriptome and secretome provides insight into its pioneer colonization strategies of wood.</title>
        <authorList>
            <person name="Hori C."/>
            <person name="Ishida T."/>
            <person name="Igarashi K."/>
            <person name="Samejima M."/>
            <person name="Suzuki H."/>
            <person name="Master E."/>
            <person name="Ferreira P."/>
            <person name="Ruiz-Duenas F.J."/>
            <person name="Held B."/>
            <person name="Canessa P."/>
            <person name="Larrondo L.F."/>
            <person name="Schmoll M."/>
            <person name="Druzhinina I.S."/>
            <person name="Kubicek C.P."/>
            <person name="Gaskell J.A."/>
            <person name="Kersten P."/>
            <person name="St John F."/>
            <person name="Glasner J."/>
            <person name="Sabat G."/>
            <person name="Splinter BonDurant S."/>
            <person name="Syed K."/>
            <person name="Yadav J."/>
            <person name="Mgbeahuruike A.C."/>
            <person name="Kovalchuk A."/>
            <person name="Asiegbu F.O."/>
            <person name="Lackner G."/>
            <person name="Hoffmeister D."/>
            <person name="Rencoret J."/>
            <person name="Gutierrez A."/>
            <person name="Sun H."/>
            <person name="Lindquist E."/>
            <person name="Barry K."/>
            <person name="Riley R."/>
            <person name="Grigoriev I.V."/>
            <person name="Henrissat B."/>
            <person name="Kues U."/>
            <person name="Berka R.M."/>
            <person name="Martinez A.T."/>
            <person name="Covert S.F."/>
            <person name="Blanchette R.A."/>
            <person name="Cullen D."/>
        </authorList>
    </citation>
    <scope>NUCLEOTIDE SEQUENCE [LARGE SCALE GENOMIC DNA]</scope>
    <source>
        <strain evidence="2 3">11061_1 CR5-6</strain>
    </source>
</reference>
<gene>
    <name evidence="2" type="ORF">PHLGIDRAFT_362364</name>
</gene>
<feature type="compositionally biased region" description="Low complexity" evidence="1">
    <location>
        <begin position="777"/>
        <end position="795"/>
    </location>
</feature>
<dbReference type="AlphaFoldDB" id="A0A0C3P9J9"/>
<name>A0A0C3P9J9_PHLG1</name>
<protein>
    <submittedName>
        <fullName evidence="2">Uncharacterized protein</fullName>
    </submittedName>
</protein>
<feature type="region of interest" description="Disordered" evidence="1">
    <location>
        <begin position="300"/>
        <end position="319"/>
    </location>
</feature>
<evidence type="ECO:0000313" key="2">
    <source>
        <dbReference type="EMBL" id="KIP01348.1"/>
    </source>
</evidence>
<feature type="region of interest" description="Disordered" evidence="1">
    <location>
        <begin position="745"/>
        <end position="795"/>
    </location>
</feature>
<feature type="region of interest" description="Disordered" evidence="1">
    <location>
        <begin position="1"/>
        <end position="58"/>
    </location>
</feature>
<organism evidence="2 3">
    <name type="scientific">Phlebiopsis gigantea (strain 11061_1 CR5-6)</name>
    <name type="common">White-rot fungus</name>
    <name type="synonym">Peniophora gigantea</name>
    <dbReference type="NCBI Taxonomy" id="745531"/>
    <lineage>
        <taxon>Eukaryota</taxon>
        <taxon>Fungi</taxon>
        <taxon>Dikarya</taxon>
        <taxon>Basidiomycota</taxon>
        <taxon>Agaricomycotina</taxon>
        <taxon>Agaricomycetes</taxon>
        <taxon>Polyporales</taxon>
        <taxon>Phanerochaetaceae</taxon>
        <taxon>Phlebiopsis</taxon>
    </lineage>
</organism>